<protein>
    <recommendedName>
        <fullName evidence="2">ABC transporter substrate-binding protein</fullName>
    </recommendedName>
</protein>
<evidence type="ECO:0000313" key="1">
    <source>
        <dbReference type="EMBL" id="VAW90698.1"/>
    </source>
</evidence>
<dbReference type="AlphaFoldDB" id="A0A3B0ZBE0"/>
<sequence>MKKQLLLALLLFSQLYNIYAEEDKKKCLLVMSYHQGYEWNDGIEKGVVNTLYNVCELKIVYMDTKRNPSTEFGQESALKAKSTIEEFKPDVVIASDDNASLYLIEPYYKNSKIPVVFCGINWSAKEYGYPYINATGMVEVAPIVPLLKIVLLSRPYLKKGIYLSSDVVSEHKDFNRYKHEYKKRGVRLTPVFVSSLIEWKREYKMAQKADFIILNNYSGINDWNQGEAIKFVKNNSKVLTVTNYQWMMPYSMLGMTKSAEEQGNWAGQVAKSIIEGIPVNEIPITINKTWSLFVNTELLDSAGVKLSNSVMSRAYRKW</sequence>
<proteinExistence type="predicted"/>
<reference evidence="1" key="1">
    <citation type="submission" date="2018-06" db="EMBL/GenBank/DDBJ databases">
        <authorList>
            <person name="Zhirakovskaya E."/>
        </authorList>
    </citation>
    <scope>NUCLEOTIDE SEQUENCE</scope>
</reference>
<organism evidence="1">
    <name type="scientific">hydrothermal vent metagenome</name>
    <dbReference type="NCBI Taxonomy" id="652676"/>
    <lineage>
        <taxon>unclassified sequences</taxon>
        <taxon>metagenomes</taxon>
        <taxon>ecological metagenomes</taxon>
    </lineage>
</organism>
<gene>
    <name evidence="1" type="ORF">MNBD_GAMMA21-1778</name>
</gene>
<dbReference type="Pfam" id="PF04392">
    <property type="entry name" value="ABC_sub_bind"/>
    <property type="match status" value="1"/>
</dbReference>
<dbReference type="PANTHER" id="PTHR35271:SF1">
    <property type="entry name" value="ABC TRANSPORTER, SUBSTRATE-BINDING LIPOPROTEIN"/>
    <property type="match status" value="1"/>
</dbReference>
<name>A0A3B0ZBE0_9ZZZZ</name>
<evidence type="ECO:0008006" key="2">
    <source>
        <dbReference type="Google" id="ProtNLM"/>
    </source>
</evidence>
<dbReference type="PANTHER" id="PTHR35271">
    <property type="entry name" value="ABC TRANSPORTER, SUBSTRATE-BINDING LIPOPROTEIN-RELATED"/>
    <property type="match status" value="1"/>
</dbReference>
<accession>A0A3B0ZBE0</accession>
<dbReference type="Gene3D" id="3.40.50.2300">
    <property type="match status" value="2"/>
</dbReference>
<dbReference type="InterPro" id="IPR007487">
    <property type="entry name" value="ABC_transpt-TYRBP-like"/>
</dbReference>
<dbReference type="EMBL" id="UOFR01000003">
    <property type="protein sequence ID" value="VAW90698.1"/>
    <property type="molecule type" value="Genomic_DNA"/>
</dbReference>